<proteinExistence type="predicted"/>
<dbReference type="RefSeq" id="WP_230513591.1">
    <property type="nucleotide sequence ID" value="NZ_JAJITD010000027.1"/>
</dbReference>
<accession>A0ABS8K5A8</accession>
<gene>
    <name evidence="1" type="ORF">LJ656_32670</name>
</gene>
<evidence type="ECO:0000313" key="2">
    <source>
        <dbReference type="Proteomes" id="UP001431019"/>
    </source>
</evidence>
<name>A0ABS8K5A8_9BURK</name>
<dbReference type="Proteomes" id="UP001431019">
    <property type="component" value="Unassembled WGS sequence"/>
</dbReference>
<protein>
    <submittedName>
        <fullName evidence="1">Uncharacterized protein</fullName>
    </submittedName>
</protein>
<keyword evidence="2" id="KW-1185">Reference proteome</keyword>
<reference evidence="1 2" key="1">
    <citation type="submission" date="2021-11" db="EMBL/GenBank/DDBJ databases">
        <authorList>
            <person name="Oh E.-T."/>
            <person name="Kim S.-B."/>
        </authorList>
    </citation>
    <scope>NUCLEOTIDE SEQUENCE [LARGE SCALE GENOMIC DNA]</scope>
    <source>
        <strain evidence="1 2">MMS20-SJTR3</strain>
    </source>
</reference>
<evidence type="ECO:0000313" key="1">
    <source>
        <dbReference type="EMBL" id="MCC8397331.1"/>
    </source>
</evidence>
<comment type="caution">
    <text evidence="1">The sequence shown here is derived from an EMBL/GenBank/DDBJ whole genome shotgun (WGS) entry which is preliminary data.</text>
</comment>
<sequence length="135" mass="14260">MMVQNYFGIDTASVDDLREWATVMFWYLFVDLQGDPDPEKKALDCAARCLAAIDEVIARTEADPDGPVTVLKRAIALRDAGAGGFEGAGSHGSGLPRRFGSMASHFLRSAAISCHAALPSISSAAISSRSCPDVA</sequence>
<organism evidence="1 2">
    <name type="scientific">Paraburkholderia sejongensis</name>
    <dbReference type="NCBI Taxonomy" id="2886946"/>
    <lineage>
        <taxon>Bacteria</taxon>
        <taxon>Pseudomonadati</taxon>
        <taxon>Pseudomonadota</taxon>
        <taxon>Betaproteobacteria</taxon>
        <taxon>Burkholderiales</taxon>
        <taxon>Burkholderiaceae</taxon>
        <taxon>Paraburkholderia</taxon>
    </lineage>
</organism>
<dbReference type="EMBL" id="JAJITD010000027">
    <property type="protein sequence ID" value="MCC8397331.1"/>
    <property type="molecule type" value="Genomic_DNA"/>
</dbReference>